<dbReference type="AlphaFoldDB" id="A0A1H5XNQ6"/>
<organism evidence="2 3">
    <name type="scientific">Flavobacterium urumqiense</name>
    <dbReference type="NCBI Taxonomy" id="935224"/>
    <lineage>
        <taxon>Bacteria</taxon>
        <taxon>Pseudomonadati</taxon>
        <taxon>Bacteroidota</taxon>
        <taxon>Flavobacteriia</taxon>
        <taxon>Flavobacteriales</taxon>
        <taxon>Flavobacteriaceae</taxon>
        <taxon>Flavobacterium</taxon>
    </lineage>
</organism>
<reference evidence="3" key="1">
    <citation type="submission" date="2016-10" db="EMBL/GenBank/DDBJ databases">
        <authorList>
            <person name="Varghese N."/>
            <person name="Submissions S."/>
        </authorList>
    </citation>
    <scope>NUCLEOTIDE SEQUENCE [LARGE SCALE GENOMIC DNA]</scope>
    <source>
        <strain evidence="3">CGMCC 1.9230</strain>
    </source>
</reference>
<dbReference type="RefSeq" id="WP_159916697.1">
    <property type="nucleotide sequence ID" value="NZ_FNVP01000006.1"/>
</dbReference>
<feature type="transmembrane region" description="Helical" evidence="1">
    <location>
        <begin position="18"/>
        <end position="35"/>
    </location>
</feature>
<sequence>MKKNHHSFDSSSRKPFKIMPVLIFVAFVVFGIFYLRKDCANYDKRHTTPLNTNR</sequence>
<dbReference type="EMBL" id="FNVP01000006">
    <property type="protein sequence ID" value="SEG13047.1"/>
    <property type="molecule type" value="Genomic_DNA"/>
</dbReference>
<keyword evidence="1" id="KW-1133">Transmembrane helix</keyword>
<gene>
    <name evidence="2" type="ORF">SAMN04488130_106117</name>
</gene>
<proteinExistence type="predicted"/>
<keyword evidence="1" id="KW-0472">Membrane</keyword>
<name>A0A1H5XNQ6_9FLAO</name>
<evidence type="ECO:0000256" key="1">
    <source>
        <dbReference type="SAM" id="Phobius"/>
    </source>
</evidence>
<keyword evidence="3" id="KW-1185">Reference proteome</keyword>
<evidence type="ECO:0000313" key="2">
    <source>
        <dbReference type="EMBL" id="SEG13047.1"/>
    </source>
</evidence>
<protein>
    <submittedName>
        <fullName evidence="2">Uncharacterized protein</fullName>
    </submittedName>
</protein>
<evidence type="ECO:0000313" key="3">
    <source>
        <dbReference type="Proteomes" id="UP000236737"/>
    </source>
</evidence>
<keyword evidence="1" id="KW-0812">Transmembrane</keyword>
<accession>A0A1H5XNQ6</accession>
<dbReference type="Proteomes" id="UP000236737">
    <property type="component" value="Unassembled WGS sequence"/>
</dbReference>